<gene>
    <name evidence="1" type="ORF">NCI01_13410</name>
</gene>
<accession>A0ABT1KYE3</accession>
<evidence type="ECO:0008006" key="3">
    <source>
        <dbReference type="Google" id="ProtNLM"/>
    </source>
</evidence>
<keyword evidence="2" id="KW-1185">Reference proteome</keyword>
<dbReference type="EMBL" id="JANARS010000005">
    <property type="protein sequence ID" value="MCP3422795.1"/>
    <property type="molecule type" value="Genomic_DNA"/>
</dbReference>
<dbReference type="Proteomes" id="UP001204524">
    <property type="component" value="Unassembled WGS sequence"/>
</dbReference>
<protein>
    <recommendedName>
        <fullName evidence="3">Secreted protein</fullName>
    </recommendedName>
</protein>
<proteinExistence type="predicted"/>
<reference evidence="1 2" key="1">
    <citation type="submission" date="2022-06" db="EMBL/GenBank/DDBJ databases">
        <authorList>
            <person name="So Y."/>
        </authorList>
    </citation>
    <scope>NUCLEOTIDE SEQUENCE [LARGE SCALE GENOMIC DNA]</scope>
    <source>
        <strain evidence="1 2">STR3</strain>
    </source>
</reference>
<comment type="caution">
    <text evidence="1">The sequence shown here is derived from an EMBL/GenBank/DDBJ whole genome shotgun (WGS) entry which is preliminary data.</text>
</comment>
<evidence type="ECO:0000313" key="1">
    <source>
        <dbReference type="EMBL" id="MCP3422795.1"/>
    </source>
</evidence>
<sequence>MSTASQPPSVQGVHLHRTDENAREIAALASVLGEPTGLDGLLGDLKYAVRRARVPRLLGRAVREAYRWDDYDERDVQWYPQGISSSADASDTEAFQTDAGAGRRIVVTTWYSTGRDGVKRGSRVTFVDLDSGTYRHVLLVSPVLDEAGNLTLRPMSIHAGGIVWAGPYLHIAATSRGFVTARVDDIMRVAGDDDHPDRFGVEGTSVHSYGHRYVLPVRFTYRAATDEGHEKLRYSFLSLDRRSEPPALLAGEYALDPDATTRLARYELDPATWQLATGDDGFSRPLAIDEGGVRRMQGVVVAADRYHVTVSNGRWMPGSVFAGRPGSMRERRWALPMGPEDLTYWPSTDRIWSVTEHPRRRWIVAMDRGWFD</sequence>
<name>A0ABT1KYE3_9ACTN</name>
<dbReference type="RefSeq" id="WP_254181985.1">
    <property type="nucleotide sequence ID" value="NZ_JANARS010000005.1"/>
</dbReference>
<evidence type="ECO:0000313" key="2">
    <source>
        <dbReference type="Proteomes" id="UP001204524"/>
    </source>
</evidence>
<organism evidence="1 2">
    <name type="scientific">Nocardioides pinisoli</name>
    <dbReference type="NCBI Taxonomy" id="2950279"/>
    <lineage>
        <taxon>Bacteria</taxon>
        <taxon>Bacillati</taxon>
        <taxon>Actinomycetota</taxon>
        <taxon>Actinomycetes</taxon>
        <taxon>Propionibacteriales</taxon>
        <taxon>Nocardioidaceae</taxon>
        <taxon>Nocardioides</taxon>
    </lineage>
</organism>